<gene>
    <name evidence="2" type="ORF">FOZ61_002732</name>
</gene>
<feature type="non-terminal residue" evidence="2">
    <location>
        <position position="1"/>
    </location>
</feature>
<dbReference type="OrthoDB" id="10433751at2759"/>
<dbReference type="Proteomes" id="UP000570595">
    <property type="component" value="Unassembled WGS sequence"/>
</dbReference>
<proteinExistence type="predicted"/>
<accession>A0A7J6KNK2</accession>
<evidence type="ECO:0000256" key="1">
    <source>
        <dbReference type="SAM" id="MobiDB-lite"/>
    </source>
</evidence>
<dbReference type="EMBL" id="JABAHT010001782">
    <property type="protein sequence ID" value="KAF4648412.1"/>
    <property type="molecule type" value="Genomic_DNA"/>
</dbReference>
<dbReference type="AlphaFoldDB" id="A0A7J6KNK2"/>
<feature type="compositionally biased region" description="Low complexity" evidence="1">
    <location>
        <begin position="417"/>
        <end position="430"/>
    </location>
</feature>
<protein>
    <submittedName>
        <fullName evidence="2">Uncharacterized protein</fullName>
    </submittedName>
</protein>
<feature type="region of interest" description="Disordered" evidence="1">
    <location>
        <begin position="417"/>
        <end position="440"/>
    </location>
</feature>
<reference evidence="2 3" key="1">
    <citation type="submission" date="2020-04" db="EMBL/GenBank/DDBJ databases">
        <title>Perkinsus olseni comparative genomics.</title>
        <authorList>
            <person name="Bogema D.R."/>
        </authorList>
    </citation>
    <scope>NUCLEOTIDE SEQUENCE [LARGE SCALE GENOMIC DNA]</scope>
    <source>
        <strain evidence="2">ATCC PRA-179</strain>
    </source>
</reference>
<evidence type="ECO:0000313" key="2">
    <source>
        <dbReference type="EMBL" id="KAF4648412.1"/>
    </source>
</evidence>
<comment type="caution">
    <text evidence="2">The sequence shown here is derived from an EMBL/GenBank/DDBJ whole genome shotgun (WGS) entry which is preliminary data.</text>
</comment>
<evidence type="ECO:0000313" key="3">
    <source>
        <dbReference type="Proteomes" id="UP000570595"/>
    </source>
</evidence>
<name>A0A7J6KNK2_PEROL</name>
<sequence length="440" mass="47504">TSEANAPPVWAFQLKQQLDEIRQRQDGMVDVDVLEKRMDQLSTTVGSLVNKLDGIGLHGQSVDGSNGISSGTGASSSPTSAGKGDHSPKGGSADAGGLDILKISKRASNLAKLEKGVYKGVGDSRGFLAFKREVLSKPEFEFADSSSETSAALLYFYVLDNITSALQQLVSTRCRKQQCSSFVRRVEVLWSCLGEYSDLDDQMALLRRWEGLSCGTGGAADVDVFISNLEAVKEQLETVKGSSVSDVECRSRLYAGLPLKGKEYLDSLSLDSVSTYTDMLKEVRRWAQLDIRYHSSSSSTTRTVTSKVPFKTTAGKNGDKGSAKTTVPKTAQYAELYNAEPVTGNGGLTTATDGDKVLNGGRSVFLSGVPRGWSWAQVKELGLRLNGRQLRCHFDKYERPSEDPSVYVLERDPSVVDATTDDGTSSDSGAELTRSVVDII</sequence>
<feature type="compositionally biased region" description="Low complexity" evidence="1">
    <location>
        <begin position="64"/>
        <end position="82"/>
    </location>
</feature>
<feature type="region of interest" description="Disordered" evidence="1">
    <location>
        <begin position="63"/>
        <end position="93"/>
    </location>
</feature>
<organism evidence="2 3">
    <name type="scientific">Perkinsus olseni</name>
    <name type="common">Perkinsus atlanticus</name>
    <dbReference type="NCBI Taxonomy" id="32597"/>
    <lineage>
        <taxon>Eukaryota</taxon>
        <taxon>Sar</taxon>
        <taxon>Alveolata</taxon>
        <taxon>Perkinsozoa</taxon>
        <taxon>Perkinsea</taxon>
        <taxon>Perkinsida</taxon>
        <taxon>Perkinsidae</taxon>
        <taxon>Perkinsus</taxon>
    </lineage>
</organism>